<dbReference type="InterPro" id="IPR005467">
    <property type="entry name" value="His_kinase_dom"/>
</dbReference>
<keyword evidence="4" id="KW-0808">Transferase</keyword>
<dbReference type="InterPro" id="IPR036890">
    <property type="entry name" value="HATPase_C_sf"/>
</dbReference>
<dbReference type="SUPFAM" id="SSF55874">
    <property type="entry name" value="ATPase domain of HSP90 chaperone/DNA topoisomerase II/histidine kinase"/>
    <property type="match status" value="1"/>
</dbReference>
<evidence type="ECO:0000256" key="6">
    <source>
        <dbReference type="SAM" id="Phobius"/>
    </source>
</evidence>
<keyword evidence="3" id="KW-0597">Phosphoprotein</keyword>
<dbReference type="PROSITE" id="PS50109">
    <property type="entry name" value="HIS_KIN"/>
    <property type="match status" value="1"/>
</dbReference>
<dbReference type="OrthoDB" id="19824at2759"/>
<name>A0A2A2M1Z7_9BILA</name>
<dbReference type="Gene3D" id="3.30.565.10">
    <property type="entry name" value="Histidine kinase-like ATPase, C-terminal domain"/>
    <property type="match status" value="1"/>
</dbReference>
<evidence type="ECO:0000259" key="9">
    <source>
        <dbReference type="PROSITE" id="PS50885"/>
    </source>
</evidence>
<dbReference type="CDD" id="cd06225">
    <property type="entry name" value="HAMP"/>
    <property type="match status" value="1"/>
</dbReference>
<proteinExistence type="predicted"/>
<evidence type="ECO:0000256" key="3">
    <source>
        <dbReference type="ARBA" id="ARBA00022553"/>
    </source>
</evidence>
<dbReference type="InterPro" id="IPR007892">
    <property type="entry name" value="CHASE4"/>
</dbReference>
<evidence type="ECO:0000313" key="11">
    <source>
        <dbReference type="Proteomes" id="UP000218231"/>
    </source>
</evidence>
<protein>
    <recommendedName>
        <fullName evidence="2">histidine kinase</fullName>
        <ecNumber evidence="2">2.7.13.3</ecNumber>
    </recommendedName>
</protein>
<dbReference type="PANTHER" id="PTHR33121:SF70">
    <property type="entry name" value="SIGNALING PROTEIN YKOW"/>
    <property type="match status" value="1"/>
</dbReference>
<dbReference type="Proteomes" id="UP000218231">
    <property type="component" value="Unassembled WGS sequence"/>
</dbReference>
<dbReference type="GO" id="GO:0004673">
    <property type="term" value="F:protein histidine kinase activity"/>
    <property type="evidence" value="ECO:0007669"/>
    <property type="project" value="UniProtKB-EC"/>
</dbReference>
<dbReference type="Pfam" id="PF00563">
    <property type="entry name" value="EAL"/>
    <property type="match status" value="1"/>
</dbReference>
<feature type="domain" description="HAMP" evidence="9">
    <location>
        <begin position="539"/>
        <end position="592"/>
    </location>
</feature>
<comment type="caution">
    <text evidence="10">The sequence shown here is derived from an EMBL/GenBank/DDBJ whole genome shotgun (WGS) entry which is preliminary data.</text>
</comment>
<dbReference type="InterPro" id="IPR003594">
    <property type="entry name" value="HATPase_dom"/>
</dbReference>
<evidence type="ECO:0000259" key="7">
    <source>
        <dbReference type="PROSITE" id="PS50109"/>
    </source>
</evidence>
<evidence type="ECO:0000256" key="2">
    <source>
        <dbReference type="ARBA" id="ARBA00012438"/>
    </source>
</evidence>
<feature type="transmembrane region" description="Helical" evidence="6">
    <location>
        <begin position="262"/>
        <end position="286"/>
    </location>
</feature>
<evidence type="ECO:0000313" key="10">
    <source>
        <dbReference type="EMBL" id="PAV92439.1"/>
    </source>
</evidence>
<dbReference type="InterPro" id="IPR035919">
    <property type="entry name" value="EAL_sf"/>
</dbReference>
<accession>A0A2A2M1Z7</accession>
<dbReference type="SMART" id="SM00387">
    <property type="entry name" value="HATPase_c"/>
    <property type="match status" value="1"/>
</dbReference>
<evidence type="ECO:0000256" key="1">
    <source>
        <dbReference type="ARBA" id="ARBA00000085"/>
    </source>
</evidence>
<sequence length="866" mass="93916">MDEGIRFRRRIEHGLGQAIARDELSLVYQPIVARNQLEVTGFEALVRWNTQEYGPISPATFIPIAEESNVIHELGDWILDTALAMVTRFPGQYVSVNFSPRQFRRHNFVGHIMEAVQRAGVTPNRVQIEITETAIFDDAERAAETLYKLRQMGFRIALDDFGTGYSSLYNIRKFALDSLKIDRSFIDGMGRERESAAIVHSIIHLGRALGLEVIAEGVETEAQVQALRLAGASHLQGYFFSRPVAPDAALALAEQRFLNQDLLVLILTAVGVAGALGITLLLASVITPSFSALEAKAIAGHVERTQAALGEYAAKVENAVRDYGDWTQSYDYMATPPGSPAAATFERDSFSPLAMTNLGVQGMAYVTPQGTLRIARWLDPASGRERVRLRTALVQLATHADLARVIGRNNSGHFYARLGPVVAAIGVAQVRRSDGTGIPRGYVLMARQVTSRQLSDLIRLDARIDRSGLGDAPMVTPGKRTMAIAVPIAGVDGHAVAAARFHVVRDVSLLGRRMLLLAIAGSTLLLLIVLLVLRRVIARLVLAPLLRVERHMQRVRASGSMALFQDDGRRDEFGSLGRSLNAMLSQLKDLREQIEVQSFALGRSESAVAVMHNVRNALNPISTILSQGIAQAPPIDRATLERAITELARDDLPAERRAKLAAFVQAAFAAKMASREAMRRELEVGREAMAHVLEIIGQQQKQAHERPSLERCDLSEIVARNAAIARYSDSASIAFSFPAEAHLALANRVILSQVIGNLLGNAAESIAATGRQSGSIGVTIDEDGDQVVVRILDDGEGFDAATGATLFQRGFSTRAHKSGGLGLHWCANSMTAMEGSLRLESDGKGLGATAVLTLRAAERDEIAQAA</sequence>
<dbReference type="InterPro" id="IPR003660">
    <property type="entry name" value="HAMP_dom"/>
</dbReference>
<keyword evidence="6" id="KW-0812">Transmembrane</keyword>
<dbReference type="PANTHER" id="PTHR33121">
    <property type="entry name" value="CYCLIC DI-GMP PHOSPHODIESTERASE PDEF"/>
    <property type="match status" value="1"/>
</dbReference>
<reference evidence="10 11" key="1">
    <citation type="journal article" date="2017" name="Curr. Biol.">
        <title>Genome architecture and evolution of a unichromosomal asexual nematode.</title>
        <authorList>
            <person name="Fradin H."/>
            <person name="Zegar C."/>
            <person name="Gutwein M."/>
            <person name="Lucas J."/>
            <person name="Kovtun M."/>
            <person name="Corcoran D."/>
            <person name="Baugh L.R."/>
            <person name="Kiontke K."/>
            <person name="Gunsalus K."/>
            <person name="Fitch D.H."/>
            <person name="Piano F."/>
        </authorList>
    </citation>
    <scope>NUCLEOTIDE SEQUENCE [LARGE SCALE GENOMIC DNA]</scope>
    <source>
        <strain evidence="10">PF1309</strain>
    </source>
</reference>
<evidence type="ECO:0000256" key="5">
    <source>
        <dbReference type="ARBA" id="ARBA00022777"/>
    </source>
</evidence>
<dbReference type="GO" id="GO:0071111">
    <property type="term" value="F:cyclic-guanylate-specific phosphodiesterase activity"/>
    <property type="evidence" value="ECO:0007669"/>
    <property type="project" value="InterPro"/>
</dbReference>
<dbReference type="InterPro" id="IPR001633">
    <property type="entry name" value="EAL_dom"/>
</dbReference>
<dbReference type="PROSITE" id="PS50883">
    <property type="entry name" value="EAL"/>
    <property type="match status" value="1"/>
</dbReference>
<feature type="domain" description="EAL" evidence="8">
    <location>
        <begin position="8"/>
        <end position="257"/>
    </location>
</feature>
<dbReference type="InterPro" id="IPR050706">
    <property type="entry name" value="Cyclic-di-GMP_PDE-like"/>
</dbReference>
<dbReference type="SMART" id="SM00304">
    <property type="entry name" value="HAMP"/>
    <property type="match status" value="1"/>
</dbReference>
<evidence type="ECO:0000259" key="8">
    <source>
        <dbReference type="PROSITE" id="PS50883"/>
    </source>
</evidence>
<evidence type="ECO:0000256" key="4">
    <source>
        <dbReference type="ARBA" id="ARBA00022679"/>
    </source>
</evidence>
<dbReference type="EC" id="2.7.13.3" evidence="2"/>
<feature type="domain" description="Histidine kinase" evidence="7">
    <location>
        <begin position="651"/>
        <end position="858"/>
    </location>
</feature>
<dbReference type="Pfam" id="PF00672">
    <property type="entry name" value="HAMP"/>
    <property type="match status" value="1"/>
</dbReference>
<organism evidence="10 11">
    <name type="scientific">Diploscapter pachys</name>
    <dbReference type="NCBI Taxonomy" id="2018661"/>
    <lineage>
        <taxon>Eukaryota</taxon>
        <taxon>Metazoa</taxon>
        <taxon>Ecdysozoa</taxon>
        <taxon>Nematoda</taxon>
        <taxon>Chromadorea</taxon>
        <taxon>Rhabditida</taxon>
        <taxon>Rhabditina</taxon>
        <taxon>Rhabditomorpha</taxon>
        <taxon>Rhabditoidea</taxon>
        <taxon>Rhabditidae</taxon>
        <taxon>Diploscapter</taxon>
    </lineage>
</organism>
<dbReference type="GO" id="GO:0007165">
    <property type="term" value="P:signal transduction"/>
    <property type="evidence" value="ECO:0007669"/>
    <property type="project" value="InterPro"/>
</dbReference>
<comment type="catalytic activity">
    <reaction evidence="1">
        <text>ATP + protein L-histidine = ADP + protein N-phospho-L-histidine.</text>
        <dbReference type="EC" id="2.7.13.3"/>
    </reaction>
</comment>
<keyword evidence="6" id="KW-0472">Membrane</keyword>
<dbReference type="SUPFAM" id="SSF158472">
    <property type="entry name" value="HAMP domain-like"/>
    <property type="match status" value="1"/>
</dbReference>
<dbReference type="SMART" id="SM00052">
    <property type="entry name" value="EAL"/>
    <property type="match status" value="1"/>
</dbReference>
<dbReference type="Pfam" id="PF05228">
    <property type="entry name" value="CHASE4"/>
    <property type="match status" value="1"/>
</dbReference>
<dbReference type="SUPFAM" id="SSF141868">
    <property type="entry name" value="EAL domain-like"/>
    <property type="match status" value="1"/>
</dbReference>
<keyword evidence="5" id="KW-0418">Kinase</keyword>
<dbReference type="PROSITE" id="PS50885">
    <property type="entry name" value="HAMP"/>
    <property type="match status" value="1"/>
</dbReference>
<dbReference type="Gene3D" id="3.20.20.450">
    <property type="entry name" value="EAL domain"/>
    <property type="match status" value="1"/>
</dbReference>
<feature type="transmembrane region" description="Helical" evidence="6">
    <location>
        <begin position="514"/>
        <end position="533"/>
    </location>
</feature>
<dbReference type="STRING" id="2018661.A0A2A2M1Z7"/>
<dbReference type="GO" id="GO:0016020">
    <property type="term" value="C:membrane"/>
    <property type="evidence" value="ECO:0007669"/>
    <property type="project" value="InterPro"/>
</dbReference>
<dbReference type="AlphaFoldDB" id="A0A2A2M1Z7"/>
<dbReference type="EMBL" id="LIAE01006196">
    <property type="protein sequence ID" value="PAV92439.1"/>
    <property type="molecule type" value="Genomic_DNA"/>
</dbReference>
<gene>
    <name evidence="10" type="ORF">WR25_04053</name>
</gene>
<keyword evidence="11" id="KW-1185">Reference proteome</keyword>
<dbReference type="CDD" id="cd01948">
    <property type="entry name" value="EAL"/>
    <property type="match status" value="1"/>
</dbReference>
<dbReference type="Gene3D" id="6.10.340.10">
    <property type="match status" value="1"/>
</dbReference>
<keyword evidence="6" id="KW-1133">Transmembrane helix</keyword>
<dbReference type="Pfam" id="PF02518">
    <property type="entry name" value="HATPase_c"/>
    <property type="match status" value="1"/>
</dbReference>